<evidence type="ECO:0000313" key="1">
    <source>
        <dbReference type="EMBL" id="MBB3220381.1"/>
    </source>
</evidence>
<keyword evidence="3" id="KW-1185">Reference proteome</keyword>
<dbReference type="EMBL" id="CP040017">
    <property type="protein sequence ID" value="QCP12084.1"/>
    <property type="molecule type" value="Genomic_DNA"/>
</dbReference>
<evidence type="ECO:0000313" key="4">
    <source>
        <dbReference type="Proteomes" id="UP000584325"/>
    </source>
</evidence>
<name>A0A4P8HU77_9BURK</name>
<proteinExistence type="predicted"/>
<dbReference type="OrthoDB" id="4119964at2"/>
<gene>
    <name evidence="2" type="ORF">FCL38_17930</name>
    <name evidence="1" type="ORF">FHS02_001180</name>
</gene>
<sequence>MAPQHLYKYRPFTSECDIEFTRQIVCDNTIYFAPPCTFNDPFDSRPAFTFDAPFDEMKAYYRRMCSKQMPQLTERDCEEELEKILADPGTDLRSPQGQQKIQQLHSRILAEEVGVLCLSTERDHILMWSHYADCHRGICLRFDARAAFLRDARPIGYEPRRELINPFRDADEDMAAKTFLMKSRHWVYEGEWRAIRYDGPGPVEFAPEALTGIVLGASASKEAEEQVREWARCRRAPLELLRAYPDQQEFRLHIRPLDR</sequence>
<dbReference type="Pfam" id="PF11185">
    <property type="entry name" value="DUF2971"/>
    <property type="match status" value="1"/>
</dbReference>
<evidence type="ECO:0000313" key="3">
    <source>
        <dbReference type="Proteomes" id="UP000298763"/>
    </source>
</evidence>
<accession>A0A4P8HU77</accession>
<organism evidence="1 4">
    <name type="scientific">Pseudoduganella umbonata</name>
    <dbReference type="NCBI Taxonomy" id="864828"/>
    <lineage>
        <taxon>Bacteria</taxon>
        <taxon>Pseudomonadati</taxon>
        <taxon>Pseudomonadota</taxon>
        <taxon>Betaproteobacteria</taxon>
        <taxon>Burkholderiales</taxon>
        <taxon>Oxalobacteraceae</taxon>
        <taxon>Telluria group</taxon>
        <taxon>Pseudoduganella</taxon>
    </lineage>
</organism>
<dbReference type="Proteomes" id="UP000298763">
    <property type="component" value="Chromosome"/>
</dbReference>
<dbReference type="Proteomes" id="UP000584325">
    <property type="component" value="Unassembled WGS sequence"/>
</dbReference>
<dbReference type="RefSeq" id="WP_137314924.1">
    <property type="nucleotide sequence ID" value="NZ_CP040017.1"/>
</dbReference>
<reference evidence="1 4" key="2">
    <citation type="submission" date="2020-08" db="EMBL/GenBank/DDBJ databases">
        <title>Genomic Encyclopedia of Type Strains, Phase III (KMG-III): the genomes of soil and plant-associated and newly described type strains.</title>
        <authorList>
            <person name="Whitman W."/>
        </authorList>
    </citation>
    <scope>NUCLEOTIDE SEQUENCE [LARGE SCALE GENOMIC DNA]</scope>
    <source>
        <strain evidence="1 4">CECT 7753</strain>
    </source>
</reference>
<evidence type="ECO:0000313" key="2">
    <source>
        <dbReference type="EMBL" id="QCP12084.1"/>
    </source>
</evidence>
<reference evidence="2 3" key="1">
    <citation type="submission" date="2019-05" db="EMBL/GenBank/DDBJ databases">
        <title>Draft Genome Sequences of Six Type Strains of the Genus Massilia.</title>
        <authorList>
            <person name="Miess H."/>
            <person name="Frediansyhah A."/>
            <person name="Gross H."/>
        </authorList>
    </citation>
    <scope>NUCLEOTIDE SEQUENCE [LARGE SCALE GENOMIC DNA]</scope>
    <source>
        <strain evidence="2 3">DSMZ 26121</strain>
    </source>
</reference>
<protein>
    <submittedName>
        <fullName evidence="2">DUF2971 domain-containing protein</fullName>
    </submittedName>
</protein>
<dbReference type="AlphaFoldDB" id="A0A4P8HU77"/>
<dbReference type="EMBL" id="JACHXS010000002">
    <property type="protein sequence ID" value="MBB3220381.1"/>
    <property type="molecule type" value="Genomic_DNA"/>
</dbReference>
<dbReference type="InterPro" id="IPR021352">
    <property type="entry name" value="DUF2971"/>
</dbReference>